<accession>A0A268NXU6</accession>
<dbReference type="Pfam" id="PF13539">
    <property type="entry name" value="Peptidase_M15_4"/>
    <property type="match status" value="1"/>
</dbReference>
<dbReference type="Gene3D" id="3.30.1380.10">
    <property type="match status" value="1"/>
</dbReference>
<dbReference type="Proteomes" id="UP000216207">
    <property type="component" value="Unassembled WGS sequence"/>
</dbReference>
<evidence type="ECO:0000313" key="3">
    <source>
        <dbReference type="Proteomes" id="UP000216207"/>
    </source>
</evidence>
<comment type="caution">
    <text evidence="2">The sequence shown here is derived from an EMBL/GenBank/DDBJ whole genome shotgun (WGS) entry which is preliminary data.</text>
</comment>
<dbReference type="AlphaFoldDB" id="A0A268NXU6"/>
<sequence>MRPFLRLLLFLVICVGLVFIAGFISRTGWFNGLVQPSLTAINNTEVEIEEIVPADGLHPVVADYTEKLIEEAEAIGISILITDGYRTPEEQDRLYQKGRDQHGRIVTNAKGGQSYHNFGLAIDFALLDEGGEPLWDIAYDGNENGEPDWFEVAELAKELGFEWGGDWANFTDYPHLQMTFGYSIEELQHAHTEFEKSELP</sequence>
<feature type="domain" description="Peptidase M15C" evidence="1">
    <location>
        <begin position="108"/>
        <end position="178"/>
    </location>
</feature>
<dbReference type="OMA" id="YIRHEWH"/>
<protein>
    <submittedName>
        <fullName evidence="2">L-alanoyl-D-glutamate peptidase</fullName>
    </submittedName>
</protein>
<reference evidence="2 3" key="1">
    <citation type="submission" date="2017-07" db="EMBL/GenBank/DDBJ databases">
        <title>Isolation and whole genome analysis of endospore-forming bacteria from heroin.</title>
        <authorList>
            <person name="Kalinowski J."/>
            <person name="Ahrens B."/>
            <person name="Al-Dilaimi A."/>
            <person name="Winkler A."/>
            <person name="Wibberg D."/>
            <person name="Schleenbecker U."/>
            <person name="Ruckert C."/>
            <person name="Wolfel R."/>
            <person name="Grass G."/>
        </authorList>
    </citation>
    <scope>NUCLEOTIDE SEQUENCE [LARGE SCALE GENOMIC DNA]</scope>
    <source>
        <strain evidence="2 3">7539</strain>
    </source>
</reference>
<dbReference type="InterPro" id="IPR052179">
    <property type="entry name" value="DD-CPase-like"/>
</dbReference>
<gene>
    <name evidence="2" type="ORF">CHH72_13705</name>
</gene>
<dbReference type="EMBL" id="NPCC01000017">
    <property type="protein sequence ID" value="PAE88327.1"/>
    <property type="molecule type" value="Genomic_DNA"/>
</dbReference>
<organism evidence="2 3">
    <name type="scientific">Shouchella clausii</name>
    <name type="common">Alkalihalobacillus clausii</name>
    <dbReference type="NCBI Taxonomy" id="79880"/>
    <lineage>
        <taxon>Bacteria</taxon>
        <taxon>Bacillati</taxon>
        <taxon>Bacillota</taxon>
        <taxon>Bacilli</taxon>
        <taxon>Bacillales</taxon>
        <taxon>Bacillaceae</taxon>
        <taxon>Shouchella</taxon>
    </lineage>
</organism>
<proteinExistence type="predicted"/>
<evidence type="ECO:0000259" key="1">
    <source>
        <dbReference type="Pfam" id="PF13539"/>
    </source>
</evidence>
<dbReference type="InterPro" id="IPR039561">
    <property type="entry name" value="Peptidase_M15C"/>
</dbReference>
<dbReference type="InterPro" id="IPR009045">
    <property type="entry name" value="Zn_M74/Hedgehog-like"/>
</dbReference>
<dbReference type="CDD" id="cd14845">
    <property type="entry name" value="L-Ala-D-Glu_peptidase_like"/>
    <property type="match status" value="1"/>
</dbReference>
<name>A0A268NXU6_SHOCL</name>
<evidence type="ECO:0000313" key="2">
    <source>
        <dbReference type="EMBL" id="PAE88327.1"/>
    </source>
</evidence>
<dbReference type="PANTHER" id="PTHR34385:SF1">
    <property type="entry name" value="PEPTIDOGLYCAN L-ALANYL-D-GLUTAMATE ENDOPEPTIDASE CWLK"/>
    <property type="match status" value="1"/>
</dbReference>
<dbReference type="GO" id="GO:0008233">
    <property type="term" value="F:peptidase activity"/>
    <property type="evidence" value="ECO:0007669"/>
    <property type="project" value="InterPro"/>
</dbReference>
<dbReference type="SUPFAM" id="SSF55166">
    <property type="entry name" value="Hedgehog/DD-peptidase"/>
    <property type="match status" value="1"/>
</dbReference>
<dbReference type="PANTHER" id="PTHR34385">
    <property type="entry name" value="D-ALANYL-D-ALANINE CARBOXYPEPTIDASE"/>
    <property type="match status" value="1"/>
</dbReference>
<dbReference type="RefSeq" id="WP_011245618.1">
    <property type="nucleotide sequence ID" value="NZ_BOQQ01000007.1"/>
</dbReference>